<proteinExistence type="predicted"/>
<name>A0AAV1I541_9CHLO</name>
<organism evidence="4 5">
    <name type="scientific">Coccomyxa viridis</name>
    <dbReference type="NCBI Taxonomy" id="1274662"/>
    <lineage>
        <taxon>Eukaryota</taxon>
        <taxon>Viridiplantae</taxon>
        <taxon>Chlorophyta</taxon>
        <taxon>core chlorophytes</taxon>
        <taxon>Trebouxiophyceae</taxon>
        <taxon>Trebouxiophyceae incertae sedis</taxon>
        <taxon>Coccomyxaceae</taxon>
        <taxon>Coccomyxa</taxon>
    </lineage>
</organism>
<evidence type="ECO:0000313" key="4">
    <source>
        <dbReference type="EMBL" id="CAK0779511.1"/>
    </source>
</evidence>
<evidence type="ECO:0000256" key="2">
    <source>
        <dbReference type="ARBA" id="ARBA00022801"/>
    </source>
</evidence>
<dbReference type="PROSITE" id="PS51462">
    <property type="entry name" value="NUDIX"/>
    <property type="match status" value="1"/>
</dbReference>
<sequence length="262" mass="29102">MDGAVYAHYETGQYTPTDIYLDDKEYGRALDTIVKGCVDVVVTDNGLGKVLLLKRIIEPQSDWWVLGGRMQAGETPAEAAARNMKREAGLSIEPQRFKFLCVLSLLWQHRREEPADNGCADISLTFTVQLSPEEIEAIAMDRAEYGDACWVDPASIIPDASYHTAVRRVLQHITIRKEEEEVHTAIEAGLPDEDIGKLARIRHRAHKALTDIERKPHKNVRCYGSAQERAVLLKASQAAQSAISINATAAGIGSWVYKTLGY</sequence>
<keyword evidence="2" id="KW-0378">Hydrolase</keyword>
<dbReference type="EMBL" id="CAUYUE010000005">
    <property type="protein sequence ID" value="CAK0779511.1"/>
    <property type="molecule type" value="Genomic_DNA"/>
</dbReference>
<feature type="domain" description="Nudix hydrolase" evidence="3">
    <location>
        <begin position="33"/>
        <end position="173"/>
    </location>
</feature>
<evidence type="ECO:0000259" key="3">
    <source>
        <dbReference type="PROSITE" id="PS51462"/>
    </source>
</evidence>
<dbReference type="GO" id="GO:0016787">
    <property type="term" value="F:hydrolase activity"/>
    <property type="evidence" value="ECO:0007669"/>
    <property type="project" value="UniProtKB-KW"/>
</dbReference>
<dbReference type="PANTHER" id="PTHR43046:SF13">
    <property type="entry name" value="NUDIX HYDROLASE DOMAIN-CONTAINING PROTEIN"/>
    <property type="match status" value="1"/>
</dbReference>
<keyword evidence="5" id="KW-1185">Reference proteome</keyword>
<dbReference type="SUPFAM" id="SSF55811">
    <property type="entry name" value="Nudix"/>
    <property type="match status" value="1"/>
</dbReference>
<dbReference type="InterPro" id="IPR000086">
    <property type="entry name" value="NUDIX_hydrolase_dom"/>
</dbReference>
<evidence type="ECO:0000313" key="5">
    <source>
        <dbReference type="Proteomes" id="UP001314263"/>
    </source>
</evidence>
<dbReference type="PANTHER" id="PTHR43046">
    <property type="entry name" value="GDP-MANNOSE MANNOSYL HYDROLASE"/>
    <property type="match status" value="1"/>
</dbReference>
<gene>
    <name evidence="4" type="ORF">CVIRNUC_004790</name>
</gene>
<accession>A0AAV1I541</accession>
<dbReference type="Pfam" id="PF00293">
    <property type="entry name" value="NUDIX"/>
    <property type="match status" value="1"/>
</dbReference>
<comment type="caution">
    <text evidence="4">The sequence shown here is derived from an EMBL/GenBank/DDBJ whole genome shotgun (WGS) entry which is preliminary data.</text>
</comment>
<dbReference type="InterPro" id="IPR015797">
    <property type="entry name" value="NUDIX_hydrolase-like_dom_sf"/>
</dbReference>
<evidence type="ECO:0000256" key="1">
    <source>
        <dbReference type="ARBA" id="ARBA00001946"/>
    </source>
</evidence>
<dbReference type="AlphaFoldDB" id="A0AAV1I541"/>
<reference evidence="4 5" key="1">
    <citation type="submission" date="2023-10" db="EMBL/GenBank/DDBJ databases">
        <authorList>
            <person name="Maclean D."/>
            <person name="Macfadyen A."/>
        </authorList>
    </citation>
    <scope>NUCLEOTIDE SEQUENCE [LARGE SCALE GENOMIC DNA]</scope>
</reference>
<dbReference type="Gene3D" id="3.90.79.10">
    <property type="entry name" value="Nucleoside Triphosphate Pyrophosphohydrolase"/>
    <property type="match status" value="1"/>
</dbReference>
<comment type="cofactor">
    <cofactor evidence="1">
        <name>Mg(2+)</name>
        <dbReference type="ChEBI" id="CHEBI:18420"/>
    </cofactor>
</comment>
<protein>
    <recommendedName>
        <fullName evidence="3">Nudix hydrolase domain-containing protein</fullName>
    </recommendedName>
</protein>
<dbReference type="Proteomes" id="UP001314263">
    <property type="component" value="Unassembled WGS sequence"/>
</dbReference>